<feature type="coiled-coil region" evidence="5">
    <location>
        <begin position="154"/>
        <end position="191"/>
    </location>
</feature>
<dbReference type="PANTHER" id="PTHR43490:SF73">
    <property type="entry name" value="OS07G0685800 PROTEIN"/>
    <property type="match status" value="1"/>
</dbReference>
<name>A0A4Y7I6K9_PAPSO</name>
<organism evidence="6 7">
    <name type="scientific">Papaver somniferum</name>
    <name type="common">Opium poppy</name>
    <dbReference type="NCBI Taxonomy" id="3469"/>
    <lineage>
        <taxon>Eukaryota</taxon>
        <taxon>Viridiplantae</taxon>
        <taxon>Streptophyta</taxon>
        <taxon>Embryophyta</taxon>
        <taxon>Tracheophyta</taxon>
        <taxon>Spermatophyta</taxon>
        <taxon>Magnoliopsida</taxon>
        <taxon>Ranunculales</taxon>
        <taxon>Papaveraceae</taxon>
        <taxon>Papaveroideae</taxon>
        <taxon>Papaver</taxon>
    </lineage>
</organism>
<dbReference type="InterPro" id="IPR045313">
    <property type="entry name" value="CBR1-like"/>
</dbReference>
<dbReference type="InterPro" id="IPR036291">
    <property type="entry name" value="NAD(P)-bd_dom_sf"/>
</dbReference>
<comment type="similarity">
    <text evidence="1 4">Belongs to the short-chain dehydrogenases/reductases (SDR) family.</text>
</comment>
<dbReference type="Proteomes" id="UP000316621">
    <property type="component" value="Chromosome 1"/>
</dbReference>
<evidence type="ECO:0000256" key="4">
    <source>
        <dbReference type="RuleBase" id="RU000363"/>
    </source>
</evidence>
<keyword evidence="3" id="KW-0560">Oxidoreductase</keyword>
<evidence type="ECO:0000313" key="6">
    <source>
        <dbReference type="EMBL" id="RZC43470.1"/>
    </source>
</evidence>
<gene>
    <name evidence="6" type="ORF">C5167_036420</name>
</gene>
<dbReference type="PRINTS" id="PR00081">
    <property type="entry name" value="GDHRDH"/>
</dbReference>
<reference evidence="6 7" key="1">
    <citation type="journal article" date="2018" name="Science">
        <title>The opium poppy genome and morphinan production.</title>
        <authorList>
            <person name="Guo L."/>
            <person name="Winzer T."/>
            <person name="Yang X."/>
            <person name="Li Y."/>
            <person name="Ning Z."/>
            <person name="He Z."/>
            <person name="Teodor R."/>
            <person name="Lu Y."/>
            <person name="Bowser T.A."/>
            <person name="Graham I.A."/>
            <person name="Ye K."/>
        </authorList>
    </citation>
    <scope>NUCLEOTIDE SEQUENCE [LARGE SCALE GENOMIC DNA]</scope>
    <source>
        <strain evidence="7">cv. HN1</strain>
        <tissue evidence="6">Leaves</tissue>
    </source>
</reference>
<dbReference type="PANTHER" id="PTHR43490">
    <property type="entry name" value="(+)-NEOMENTHOL DEHYDROGENASE"/>
    <property type="match status" value="1"/>
</dbReference>
<proteinExistence type="inferred from homology"/>
<dbReference type="STRING" id="3469.A0A4Y7I6K9"/>
<protein>
    <recommendedName>
        <fullName evidence="8">Salutaridine reductase</fullName>
    </recommendedName>
</protein>
<keyword evidence="7" id="KW-1185">Reference proteome</keyword>
<dbReference type="SUPFAM" id="SSF51735">
    <property type="entry name" value="NAD(P)-binding Rossmann-fold domains"/>
    <property type="match status" value="1"/>
</dbReference>
<evidence type="ECO:0000256" key="2">
    <source>
        <dbReference type="ARBA" id="ARBA00022857"/>
    </source>
</evidence>
<dbReference type="AlphaFoldDB" id="A0A4Y7I6K9"/>
<dbReference type="PRINTS" id="PR00080">
    <property type="entry name" value="SDRFAMILY"/>
</dbReference>
<evidence type="ECO:0000256" key="5">
    <source>
        <dbReference type="SAM" id="Coils"/>
    </source>
</evidence>
<evidence type="ECO:0000313" key="7">
    <source>
        <dbReference type="Proteomes" id="UP000316621"/>
    </source>
</evidence>
<keyword evidence="2" id="KW-0521">NADP</keyword>
<dbReference type="Pfam" id="PF00106">
    <property type="entry name" value="adh_short"/>
    <property type="match status" value="1"/>
</dbReference>
<dbReference type="Gramene" id="RZC43470">
    <property type="protein sequence ID" value="RZC43470"/>
    <property type="gene ID" value="C5167_036420"/>
</dbReference>
<dbReference type="CDD" id="cd05324">
    <property type="entry name" value="carb_red_PTCR-like_SDR_c"/>
    <property type="match status" value="1"/>
</dbReference>
<evidence type="ECO:0000256" key="3">
    <source>
        <dbReference type="ARBA" id="ARBA00023002"/>
    </source>
</evidence>
<evidence type="ECO:0000256" key="1">
    <source>
        <dbReference type="ARBA" id="ARBA00006484"/>
    </source>
</evidence>
<dbReference type="EMBL" id="CM010715">
    <property type="protein sequence ID" value="RZC43470.1"/>
    <property type="molecule type" value="Genomic_DNA"/>
</dbReference>
<accession>A0A4Y7I6K9</accession>
<dbReference type="GO" id="GO:0016020">
    <property type="term" value="C:membrane"/>
    <property type="evidence" value="ECO:0007669"/>
    <property type="project" value="TreeGrafter"/>
</dbReference>
<evidence type="ECO:0008006" key="8">
    <source>
        <dbReference type="Google" id="ProtNLM"/>
    </source>
</evidence>
<keyword evidence="5" id="KW-0175">Coiled coil</keyword>
<dbReference type="InterPro" id="IPR002347">
    <property type="entry name" value="SDR_fam"/>
</dbReference>
<dbReference type="GO" id="GO:0016616">
    <property type="term" value="F:oxidoreductase activity, acting on the CH-OH group of donors, NAD or NADP as acceptor"/>
    <property type="evidence" value="ECO:0007669"/>
    <property type="project" value="InterPro"/>
</dbReference>
<dbReference type="OMA" id="YIQDHID"/>
<sequence length="359" mass="40046">MFTLNIPDIWKAWTHPDKDLSISYLLFKAASLTQTMEETNSTVAETRQVLSSIFRCAVVTGANKGIGLEICRQLASNGITVVLTARDENNGTRAVKALKESGLTDVIFHQLDVNDATSVASLADFIKTRFQKLDILVNNAGDNGVTLEINEEAMKDLHSRYGEEKDESKLLEQETDEIAKLMAEAVKENYERAKQCMETNYYATKRVTEALLPLLQLSNSARIVNMASVYGELQFIPGEMIKKELNEVHCLTNEKLDELMQKYLIDFKEGTLKTNGWPVLVSAYKVSKAAVIAYTRILARKFPTLHVNAVHPGLVKTDLSFHRGNLTLEEGARAPVMLALLPSDGPSGFYFDQMEISTF</sequence>
<dbReference type="Gene3D" id="3.40.50.720">
    <property type="entry name" value="NAD(P)-binding Rossmann-like Domain"/>
    <property type="match status" value="1"/>
</dbReference>